<keyword evidence="2" id="KW-1185">Reference proteome</keyword>
<name>A0ACB9H8J2_CICIN</name>
<evidence type="ECO:0000313" key="1">
    <source>
        <dbReference type="EMBL" id="KAI3791841.1"/>
    </source>
</evidence>
<dbReference type="Proteomes" id="UP001055811">
    <property type="component" value="Linkage Group LG01"/>
</dbReference>
<protein>
    <submittedName>
        <fullName evidence="1">Uncharacterized protein</fullName>
    </submittedName>
</protein>
<evidence type="ECO:0000313" key="2">
    <source>
        <dbReference type="Proteomes" id="UP001055811"/>
    </source>
</evidence>
<dbReference type="EMBL" id="CM042009">
    <property type="protein sequence ID" value="KAI3791841.1"/>
    <property type="molecule type" value="Genomic_DNA"/>
</dbReference>
<organism evidence="1 2">
    <name type="scientific">Cichorium intybus</name>
    <name type="common">Chicory</name>
    <dbReference type="NCBI Taxonomy" id="13427"/>
    <lineage>
        <taxon>Eukaryota</taxon>
        <taxon>Viridiplantae</taxon>
        <taxon>Streptophyta</taxon>
        <taxon>Embryophyta</taxon>
        <taxon>Tracheophyta</taxon>
        <taxon>Spermatophyta</taxon>
        <taxon>Magnoliopsida</taxon>
        <taxon>eudicotyledons</taxon>
        <taxon>Gunneridae</taxon>
        <taxon>Pentapetalae</taxon>
        <taxon>asterids</taxon>
        <taxon>campanulids</taxon>
        <taxon>Asterales</taxon>
        <taxon>Asteraceae</taxon>
        <taxon>Cichorioideae</taxon>
        <taxon>Cichorieae</taxon>
        <taxon>Cichoriinae</taxon>
        <taxon>Cichorium</taxon>
    </lineage>
</organism>
<reference evidence="2" key="1">
    <citation type="journal article" date="2022" name="Mol. Ecol. Resour.">
        <title>The genomes of chicory, endive, great burdock and yacon provide insights into Asteraceae palaeo-polyploidization history and plant inulin production.</title>
        <authorList>
            <person name="Fan W."/>
            <person name="Wang S."/>
            <person name="Wang H."/>
            <person name="Wang A."/>
            <person name="Jiang F."/>
            <person name="Liu H."/>
            <person name="Zhao H."/>
            <person name="Xu D."/>
            <person name="Zhang Y."/>
        </authorList>
    </citation>
    <scope>NUCLEOTIDE SEQUENCE [LARGE SCALE GENOMIC DNA]</scope>
    <source>
        <strain evidence="2">cv. Punajuju</strain>
    </source>
</reference>
<accession>A0ACB9H8J2</accession>
<proteinExistence type="predicted"/>
<comment type="caution">
    <text evidence="1">The sequence shown here is derived from an EMBL/GenBank/DDBJ whole genome shotgun (WGS) entry which is preliminary data.</text>
</comment>
<reference evidence="1 2" key="2">
    <citation type="journal article" date="2022" name="Mol. Ecol. Resour.">
        <title>The genomes of chicory, endive, great burdock and yacon provide insights into Asteraceae paleo-polyploidization history and plant inulin production.</title>
        <authorList>
            <person name="Fan W."/>
            <person name="Wang S."/>
            <person name="Wang H."/>
            <person name="Wang A."/>
            <person name="Jiang F."/>
            <person name="Liu H."/>
            <person name="Zhao H."/>
            <person name="Xu D."/>
            <person name="Zhang Y."/>
        </authorList>
    </citation>
    <scope>NUCLEOTIDE SEQUENCE [LARGE SCALE GENOMIC DNA]</scope>
    <source>
        <strain evidence="2">cv. Punajuju</strain>
        <tissue evidence="1">Leaves</tissue>
    </source>
</reference>
<gene>
    <name evidence="1" type="ORF">L2E82_05704</name>
</gene>
<sequence>MDGLRKQQVSLRGSSAKEITRDALLEKVAQEREFRNYMRRATAASLFIQRVWRRYASTKMVATHLREEWKEMLKCHSVPMNRAWISNKLLKPFLFFITTLATRRQRFEDQDVDCMQICFKILLESINSSDPQRNFCTLATSNMEERRTWTYQAKKLISLCIHILSKCDYSCQEGHQHILLTSMAMRFLVSLTDLKGWKTFDDVTLQDADTSVKDLVSYMCSEKSQLYISIRKYLSRLDVPFSSTASHTDDRFLITASAITLALRPFNNGNMNMEFAVEHYFVLLLTVPWFTQRLPPVLLSAIKHKSILSPCFKQILVMADIKRENFIRDFKVE</sequence>